<dbReference type="GeneID" id="37007619"/>
<protein>
    <recommendedName>
        <fullName evidence="6">Mitotic checkpoint protein BUB3</fullName>
    </recommendedName>
</protein>
<dbReference type="PROSITE" id="PS50082">
    <property type="entry name" value="WD_REPEATS_2"/>
    <property type="match status" value="1"/>
</dbReference>
<dbReference type="RefSeq" id="XP_025341436.1">
    <property type="nucleotide sequence ID" value="XM_025485971.1"/>
</dbReference>
<reference evidence="4 5" key="1">
    <citation type="submission" date="2017-12" db="EMBL/GenBank/DDBJ databases">
        <title>Genome Sequence of a Multidrug-Resistant Candida haemulonii Isolate from a Patient with Chronic Leg Ulcers in Israel.</title>
        <authorList>
            <person name="Chow N.A."/>
            <person name="Gade L."/>
            <person name="Batra D."/>
            <person name="Rowe L.A."/>
            <person name="Ben-Ami R."/>
            <person name="Loparev V.N."/>
            <person name="Litvintseva A.P."/>
        </authorList>
    </citation>
    <scope>NUCLEOTIDE SEQUENCE [LARGE SCALE GENOMIC DNA]</scope>
    <source>
        <strain evidence="4 5">B11899</strain>
    </source>
</reference>
<keyword evidence="2" id="KW-0677">Repeat</keyword>
<evidence type="ECO:0000313" key="4">
    <source>
        <dbReference type="EMBL" id="PVH20496.1"/>
    </source>
</evidence>
<evidence type="ECO:0008006" key="6">
    <source>
        <dbReference type="Google" id="ProtNLM"/>
    </source>
</evidence>
<name>A0A2V1ASK9_9ASCO</name>
<dbReference type="SUPFAM" id="SSF50978">
    <property type="entry name" value="WD40 repeat-like"/>
    <property type="match status" value="1"/>
</dbReference>
<dbReference type="EMBL" id="PKFO01000003">
    <property type="protein sequence ID" value="PVH20496.1"/>
    <property type="molecule type" value="Genomic_DNA"/>
</dbReference>
<evidence type="ECO:0000256" key="1">
    <source>
        <dbReference type="ARBA" id="ARBA00022574"/>
    </source>
</evidence>
<accession>A0A2V1ASK9</accession>
<evidence type="ECO:0000256" key="2">
    <source>
        <dbReference type="ARBA" id="ARBA00022737"/>
    </source>
</evidence>
<dbReference type="Proteomes" id="UP000244309">
    <property type="component" value="Unassembled WGS sequence"/>
</dbReference>
<dbReference type="AlphaFoldDB" id="A0A2V1ASK9"/>
<proteinExistence type="predicted"/>
<feature type="repeat" description="WD" evidence="3">
    <location>
        <begin position="97"/>
        <end position="131"/>
    </location>
</feature>
<organism evidence="4 5">
    <name type="scientific">Candidozyma haemuli</name>
    <dbReference type="NCBI Taxonomy" id="45357"/>
    <lineage>
        <taxon>Eukaryota</taxon>
        <taxon>Fungi</taxon>
        <taxon>Dikarya</taxon>
        <taxon>Ascomycota</taxon>
        <taxon>Saccharomycotina</taxon>
        <taxon>Pichiomycetes</taxon>
        <taxon>Metschnikowiaceae</taxon>
        <taxon>Candidozyma</taxon>
    </lineage>
</organism>
<gene>
    <name evidence="4" type="ORF">CXQ85_002288</name>
</gene>
<dbReference type="OrthoDB" id="10262475at2759"/>
<evidence type="ECO:0000313" key="5">
    <source>
        <dbReference type="Proteomes" id="UP000244309"/>
    </source>
</evidence>
<dbReference type="Pfam" id="PF00400">
    <property type="entry name" value="WD40"/>
    <property type="match status" value="1"/>
</dbReference>
<comment type="caution">
    <text evidence="4">The sequence shown here is derived from an EMBL/GenBank/DDBJ whole genome shotgun (WGS) entry which is preliminary data.</text>
</comment>
<keyword evidence="5" id="KW-1185">Reference proteome</keyword>
<sequence length="194" mass="21949">MDASPRTLTVGLSGSQVQLFDLRNRSNPWQSRGSGLRYQMSCIRNFPSGEGFALSSIDGRVSIEYNDLSEEVQQKKFAFKCHRVPDHDEGVDKVYPVTGLRFHKQYNTLFTAGGDGHVCVWNWEKRKRMKQFPKVPGTDGISQLDINNTGSLMAVGTTDDGFMRLPDTNSSFVPRQSQVFLRRLDEIDCKPKPK</sequence>
<dbReference type="STRING" id="45357.A0A2V1ASK9"/>
<evidence type="ECO:0000256" key="3">
    <source>
        <dbReference type="PROSITE-ProRule" id="PRU00221"/>
    </source>
</evidence>
<dbReference type="SMART" id="SM00320">
    <property type="entry name" value="WD40"/>
    <property type="match status" value="2"/>
</dbReference>
<dbReference type="VEuPathDB" id="FungiDB:CXQ85_002288"/>
<dbReference type="InterPro" id="IPR036322">
    <property type="entry name" value="WD40_repeat_dom_sf"/>
</dbReference>
<dbReference type="PANTHER" id="PTHR10971">
    <property type="entry name" value="MRNA EXPORT FACTOR AND BUB3"/>
    <property type="match status" value="1"/>
</dbReference>
<keyword evidence="1 3" id="KW-0853">WD repeat</keyword>
<dbReference type="Gene3D" id="2.130.10.10">
    <property type="entry name" value="YVTN repeat-like/Quinoprotein amine dehydrogenase"/>
    <property type="match status" value="1"/>
</dbReference>
<dbReference type="InterPro" id="IPR001680">
    <property type="entry name" value="WD40_rpt"/>
</dbReference>
<dbReference type="InterPro" id="IPR015943">
    <property type="entry name" value="WD40/YVTN_repeat-like_dom_sf"/>
</dbReference>